<dbReference type="PATRIC" id="fig|1423806.3.peg.1398"/>
<reference evidence="1 2" key="1">
    <citation type="journal article" date="2015" name="Genome Announc.">
        <title>Expanding the biotechnology potential of lactobacilli through comparative genomics of 213 strains and associated genera.</title>
        <authorList>
            <person name="Sun Z."/>
            <person name="Harris H.M."/>
            <person name="McCann A."/>
            <person name="Guo C."/>
            <person name="Argimon S."/>
            <person name="Zhang W."/>
            <person name="Yang X."/>
            <person name="Jeffery I.B."/>
            <person name="Cooney J.C."/>
            <person name="Kagawa T.F."/>
            <person name="Liu W."/>
            <person name="Song Y."/>
            <person name="Salvetti E."/>
            <person name="Wrobel A."/>
            <person name="Rasinkangas P."/>
            <person name="Parkhill J."/>
            <person name="Rea M.C."/>
            <person name="O'Sullivan O."/>
            <person name="Ritari J."/>
            <person name="Douillard F.P."/>
            <person name="Paul Ross R."/>
            <person name="Yang R."/>
            <person name="Briner A.E."/>
            <person name="Felis G.E."/>
            <person name="de Vos W.M."/>
            <person name="Barrangou R."/>
            <person name="Klaenhammer T.R."/>
            <person name="Caufield P.W."/>
            <person name="Cui Y."/>
            <person name="Zhang H."/>
            <person name="O'Toole P.W."/>
        </authorList>
    </citation>
    <scope>NUCLEOTIDE SEQUENCE [LARGE SCALE GENOMIC DNA]</scope>
    <source>
        <strain evidence="1 2">DSM 21376</strain>
    </source>
</reference>
<gene>
    <name evidence="1" type="ORF">FD15_GL001377</name>
</gene>
<dbReference type="Gene3D" id="3.40.50.10710">
    <property type="entry name" value="Metallo-hydrolase/oxidoreductase"/>
    <property type="match status" value="1"/>
</dbReference>
<accession>A0A023CX61</accession>
<evidence type="ECO:0008006" key="3">
    <source>
        <dbReference type="Google" id="ProtNLM"/>
    </source>
</evidence>
<proteinExistence type="predicted"/>
<evidence type="ECO:0000313" key="1">
    <source>
        <dbReference type="EMBL" id="KRN06181.1"/>
    </source>
</evidence>
<dbReference type="AlphaFoldDB" id="A0A023CX61"/>
<protein>
    <recommendedName>
        <fullName evidence="3">Metallo-beta-lactamase domain-containing protein</fullName>
    </recommendedName>
</protein>
<evidence type="ECO:0000313" key="2">
    <source>
        <dbReference type="Proteomes" id="UP000050961"/>
    </source>
</evidence>
<dbReference type="EMBL" id="AYZF01000013">
    <property type="protein sequence ID" value="KRN06181.1"/>
    <property type="molecule type" value="Genomic_DNA"/>
</dbReference>
<sequence>MTKNVKNINNLFFVGEDVAAQDNDTCILCDPTSSSLKRMQNATTQNTFELQVVILTHLSEANLHLLYFLPQGITLYMSQELFLLLQKMQRFSLIAPIPDMGKIIPYNFPQQIGSFKVTAYKNDDSLYGSLALTIGQKSTTIGYANAFDLYGGHKKRTKKWIKKMATANLTTFITSNAMSGKRSPQLPTNENGIQKNFAKQLKSSKDEPFKVLLSPWNPERLHRFNETCSELDKKLVLPAAIASLLKFFFPMDNVYCYISEKSSTKKSSASELTRVTWKQIQDKVSDFVLYNDKQPNFIDPSIRVKKPIENHSWLSDCNFGHTITPLSDSDMTTLKSRLNITEFVYCESF</sequence>
<comment type="caution">
    <text evidence="1">The sequence shown here is derived from an EMBL/GenBank/DDBJ whole genome shotgun (WGS) entry which is preliminary data.</text>
</comment>
<dbReference type="OrthoDB" id="2274407at2"/>
<dbReference type="InterPro" id="IPR042173">
    <property type="entry name" value="RNase_J_2"/>
</dbReference>
<dbReference type="Proteomes" id="UP000050961">
    <property type="component" value="Unassembled WGS sequence"/>
</dbReference>
<name>A0A023CX61_9LACO</name>
<keyword evidence="2" id="KW-1185">Reference proteome</keyword>
<dbReference type="STRING" id="1423806.FD15_GL001377"/>
<dbReference type="RefSeq" id="WP_051993286.1">
    <property type="nucleotide sequence ID" value="NZ_AYZF01000013.1"/>
</dbReference>
<organism evidence="1 2">
    <name type="scientific">Liquorilactobacillus sucicola DSM 21376 = JCM 15457</name>
    <dbReference type="NCBI Taxonomy" id="1423806"/>
    <lineage>
        <taxon>Bacteria</taxon>
        <taxon>Bacillati</taxon>
        <taxon>Bacillota</taxon>
        <taxon>Bacilli</taxon>
        <taxon>Lactobacillales</taxon>
        <taxon>Lactobacillaceae</taxon>
        <taxon>Liquorilactobacillus</taxon>
    </lineage>
</organism>
<dbReference type="eggNOG" id="COG0595">
    <property type="taxonomic scope" value="Bacteria"/>
</dbReference>